<keyword evidence="2" id="KW-1185">Reference proteome</keyword>
<gene>
    <name evidence="1" type="ORF">pdam_00023902</name>
</gene>
<dbReference type="AlphaFoldDB" id="A0A3M6UUI8"/>
<organism evidence="1 2">
    <name type="scientific">Pocillopora damicornis</name>
    <name type="common">Cauliflower coral</name>
    <name type="synonym">Millepora damicornis</name>
    <dbReference type="NCBI Taxonomy" id="46731"/>
    <lineage>
        <taxon>Eukaryota</taxon>
        <taxon>Metazoa</taxon>
        <taxon>Cnidaria</taxon>
        <taxon>Anthozoa</taxon>
        <taxon>Hexacorallia</taxon>
        <taxon>Scleractinia</taxon>
        <taxon>Astrocoeniina</taxon>
        <taxon>Pocilloporidae</taxon>
        <taxon>Pocillopora</taxon>
    </lineage>
</organism>
<comment type="caution">
    <text evidence="1">The sequence shown here is derived from an EMBL/GenBank/DDBJ whole genome shotgun (WGS) entry which is preliminary data.</text>
</comment>
<proteinExistence type="predicted"/>
<evidence type="ECO:0000313" key="2">
    <source>
        <dbReference type="Proteomes" id="UP000275408"/>
    </source>
</evidence>
<dbReference type="EMBL" id="RCHS01000684">
    <property type="protein sequence ID" value="RMX57267.1"/>
    <property type="molecule type" value="Genomic_DNA"/>
</dbReference>
<sequence length="150" mass="17567">MWCQKVRNCTCDVEVLDYQWELTVKLSSLFKRDVFPANYSQIPKVKVPQEWENLRPIAYRSHCLLEITVPVLSDPGKLLWEVMMNPTDIDPQWDGVLLAEFASPLTVRGIKQFVTKYFTFFTKVKEVPQKILQVLESDFVENSPRNKPFL</sequence>
<dbReference type="Proteomes" id="UP000275408">
    <property type="component" value="Unassembled WGS sequence"/>
</dbReference>
<accession>A0A3M6UUI8</accession>
<feature type="non-terminal residue" evidence="1">
    <location>
        <position position="150"/>
    </location>
</feature>
<evidence type="ECO:0000313" key="1">
    <source>
        <dbReference type="EMBL" id="RMX57267.1"/>
    </source>
</evidence>
<reference evidence="1 2" key="1">
    <citation type="journal article" date="2018" name="Sci. Rep.">
        <title>Comparative analysis of the Pocillopora damicornis genome highlights role of immune system in coral evolution.</title>
        <authorList>
            <person name="Cunning R."/>
            <person name="Bay R.A."/>
            <person name="Gillette P."/>
            <person name="Baker A.C."/>
            <person name="Traylor-Knowles N."/>
        </authorList>
    </citation>
    <scope>NUCLEOTIDE SEQUENCE [LARGE SCALE GENOMIC DNA]</scope>
    <source>
        <strain evidence="1">RSMAS</strain>
        <tissue evidence="1">Whole animal</tissue>
    </source>
</reference>
<name>A0A3M6UUI8_POCDA</name>
<protein>
    <submittedName>
        <fullName evidence="1">Uncharacterized protein</fullName>
    </submittedName>
</protein>